<dbReference type="Gene3D" id="1.20.1250.20">
    <property type="entry name" value="MFS general substrate transporter like domains"/>
    <property type="match status" value="2"/>
</dbReference>
<dbReference type="InterPro" id="IPR020846">
    <property type="entry name" value="MFS_dom"/>
</dbReference>
<dbReference type="Proteomes" id="UP000680038">
    <property type="component" value="Unassembled WGS sequence"/>
</dbReference>
<feature type="transmembrane region" description="Helical" evidence="6">
    <location>
        <begin position="88"/>
        <end position="109"/>
    </location>
</feature>
<dbReference type="Pfam" id="PF07690">
    <property type="entry name" value="MFS_1"/>
    <property type="match status" value="1"/>
</dbReference>
<sequence length="420" mass="46102">MSTTETAPLKAEYVLPSGAWRVVVLLCFVGCLNYLDRTMITTMRTSIIQAMPMTDAQFGLLTSVFLWVYGILSPFAGFLADHFNRSRVIIISLFVWSAVTWLTAYCTSFEQLLATRVLMGISEACYIPAALALIVDYHKTSTRSLASGIHIAGIMVGQSLGFVGGWIAEKQDWSAPFGVFGVVGVVYSFILLWLLKDAPKTGQPQEKKQESEVHFFTALKSLFSQGSFLLLILFWSLLGIIGWMVMGWMPTYYEEHFNLSQGMAGLYATGYLYPASIAGVILGGFLTDRFSRGNSISTFLVPVIGLCIAAPAIFIASNTTVLPLAITMFMFYGLTRMFSDANIMPILCLIADVRYRATGYGVINLFACVIGGLGLYAGGVLRDMDVDLGKIFQSAALLMVVCIGLLYLIRRGVNKKSEEI</sequence>
<comment type="subcellular location">
    <subcellularLocation>
        <location evidence="1">Membrane</location>
        <topology evidence="1">Multi-pass membrane protein</topology>
    </subcellularLocation>
</comment>
<feature type="domain" description="Major facilitator superfamily (MFS) profile" evidence="7">
    <location>
        <begin position="22"/>
        <end position="414"/>
    </location>
</feature>
<organism evidence="8 9">
    <name type="scientific">Dyadobacter helix</name>
    <dbReference type="NCBI Taxonomy" id="2822344"/>
    <lineage>
        <taxon>Bacteria</taxon>
        <taxon>Pseudomonadati</taxon>
        <taxon>Bacteroidota</taxon>
        <taxon>Cytophagia</taxon>
        <taxon>Cytophagales</taxon>
        <taxon>Spirosomataceae</taxon>
        <taxon>Dyadobacter</taxon>
    </lineage>
</organism>
<evidence type="ECO:0000256" key="3">
    <source>
        <dbReference type="ARBA" id="ARBA00022692"/>
    </source>
</evidence>
<dbReference type="SUPFAM" id="SSF103473">
    <property type="entry name" value="MFS general substrate transporter"/>
    <property type="match status" value="1"/>
</dbReference>
<keyword evidence="9" id="KW-1185">Reference proteome</keyword>
<evidence type="ECO:0000256" key="1">
    <source>
        <dbReference type="ARBA" id="ARBA00004141"/>
    </source>
</evidence>
<evidence type="ECO:0000313" key="8">
    <source>
        <dbReference type="EMBL" id="CAG5002366.1"/>
    </source>
</evidence>
<feature type="transmembrane region" description="Helical" evidence="6">
    <location>
        <begin position="391"/>
        <end position="409"/>
    </location>
</feature>
<keyword evidence="3 6" id="KW-0812">Transmembrane</keyword>
<reference evidence="8" key="1">
    <citation type="submission" date="2021-04" db="EMBL/GenBank/DDBJ databases">
        <authorList>
            <person name="Rodrigo-Torres L."/>
            <person name="Arahal R. D."/>
            <person name="Lucena T."/>
        </authorList>
    </citation>
    <scope>NUCLEOTIDE SEQUENCE</scope>
    <source>
        <strain evidence="8">CECT 9275</strain>
    </source>
</reference>
<comment type="caution">
    <text evidence="8">The sequence shown here is derived from an EMBL/GenBank/DDBJ whole genome shotgun (WGS) entry which is preliminary data.</text>
</comment>
<dbReference type="InterPro" id="IPR044770">
    <property type="entry name" value="MFS_spinster-like"/>
</dbReference>
<protein>
    <submittedName>
        <fullName evidence="8">Sulfoacetate transporter SauU</fullName>
    </submittedName>
</protein>
<dbReference type="GO" id="GO:0016020">
    <property type="term" value="C:membrane"/>
    <property type="evidence" value="ECO:0007669"/>
    <property type="project" value="UniProtKB-SubCell"/>
</dbReference>
<feature type="transmembrane region" description="Helical" evidence="6">
    <location>
        <begin position="148"/>
        <end position="167"/>
    </location>
</feature>
<dbReference type="InterPro" id="IPR011701">
    <property type="entry name" value="MFS"/>
</dbReference>
<proteinExistence type="predicted"/>
<evidence type="ECO:0000256" key="6">
    <source>
        <dbReference type="SAM" id="Phobius"/>
    </source>
</evidence>
<gene>
    <name evidence="8" type="primary">sauU_2</name>
    <name evidence="8" type="ORF">DYBT9275_02876</name>
</gene>
<feature type="transmembrane region" description="Helical" evidence="6">
    <location>
        <begin position="56"/>
        <end position="76"/>
    </location>
</feature>
<dbReference type="RefSeq" id="WP_215239440.1">
    <property type="nucleotide sequence ID" value="NZ_CAJRAF010000002.1"/>
</dbReference>
<evidence type="ECO:0000256" key="5">
    <source>
        <dbReference type="ARBA" id="ARBA00023136"/>
    </source>
</evidence>
<dbReference type="PANTHER" id="PTHR23505">
    <property type="entry name" value="SPINSTER"/>
    <property type="match status" value="1"/>
</dbReference>
<feature type="transmembrane region" description="Helical" evidence="6">
    <location>
        <begin position="228"/>
        <end position="246"/>
    </location>
</feature>
<dbReference type="EMBL" id="CAJRAF010000002">
    <property type="protein sequence ID" value="CAG5002366.1"/>
    <property type="molecule type" value="Genomic_DNA"/>
</dbReference>
<accession>A0A916JF07</accession>
<feature type="transmembrane region" description="Helical" evidence="6">
    <location>
        <begin position="298"/>
        <end position="315"/>
    </location>
</feature>
<feature type="transmembrane region" description="Helical" evidence="6">
    <location>
        <begin position="360"/>
        <end position="379"/>
    </location>
</feature>
<keyword evidence="2" id="KW-0813">Transport</keyword>
<name>A0A916JF07_9BACT</name>
<feature type="transmembrane region" description="Helical" evidence="6">
    <location>
        <begin position="266"/>
        <end position="286"/>
    </location>
</feature>
<evidence type="ECO:0000256" key="4">
    <source>
        <dbReference type="ARBA" id="ARBA00022989"/>
    </source>
</evidence>
<feature type="transmembrane region" description="Helical" evidence="6">
    <location>
        <begin position="321"/>
        <end position="339"/>
    </location>
</feature>
<dbReference type="PANTHER" id="PTHR23505:SF79">
    <property type="entry name" value="PROTEIN SPINSTER"/>
    <property type="match status" value="1"/>
</dbReference>
<dbReference type="PROSITE" id="PS50850">
    <property type="entry name" value="MFS"/>
    <property type="match status" value="1"/>
</dbReference>
<dbReference type="InterPro" id="IPR036259">
    <property type="entry name" value="MFS_trans_sf"/>
</dbReference>
<dbReference type="AlphaFoldDB" id="A0A916JF07"/>
<feature type="transmembrane region" description="Helical" evidence="6">
    <location>
        <begin position="173"/>
        <end position="195"/>
    </location>
</feature>
<feature type="transmembrane region" description="Helical" evidence="6">
    <location>
        <begin position="18"/>
        <end position="35"/>
    </location>
</feature>
<keyword evidence="5 6" id="KW-0472">Membrane</keyword>
<keyword evidence="4 6" id="KW-1133">Transmembrane helix</keyword>
<evidence type="ECO:0000259" key="7">
    <source>
        <dbReference type="PROSITE" id="PS50850"/>
    </source>
</evidence>
<dbReference type="GO" id="GO:0022857">
    <property type="term" value="F:transmembrane transporter activity"/>
    <property type="evidence" value="ECO:0007669"/>
    <property type="project" value="InterPro"/>
</dbReference>
<evidence type="ECO:0000313" key="9">
    <source>
        <dbReference type="Proteomes" id="UP000680038"/>
    </source>
</evidence>
<evidence type="ECO:0000256" key="2">
    <source>
        <dbReference type="ARBA" id="ARBA00022448"/>
    </source>
</evidence>